<reference evidence="8 9" key="1">
    <citation type="journal article" date="2016" name="Nat. Commun.">
        <title>Thousands of microbial genomes shed light on interconnected biogeochemical processes in an aquifer system.</title>
        <authorList>
            <person name="Anantharaman K."/>
            <person name="Brown C.T."/>
            <person name="Hug L.A."/>
            <person name="Sharon I."/>
            <person name="Castelle C.J."/>
            <person name="Probst A.J."/>
            <person name="Thomas B.C."/>
            <person name="Singh A."/>
            <person name="Wilkins M.J."/>
            <person name="Karaoz U."/>
            <person name="Brodie E.L."/>
            <person name="Williams K.H."/>
            <person name="Hubbard S.S."/>
            <person name="Banfield J.F."/>
        </authorList>
    </citation>
    <scope>NUCLEOTIDE SEQUENCE [LARGE SCALE GENOMIC DNA]</scope>
</reference>
<evidence type="ECO:0000256" key="4">
    <source>
        <dbReference type="ARBA" id="ARBA00022989"/>
    </source>
</evidence>
<evidence type="ECO:0000256" key="5">
    <source>
        <dbReference type="ARBA" id="ARBA00023306"/>
    </source>
</evidence>
<organism evidence="8 9">
    <name type="scientific">Candidatus Falkowbacteria bacterium RIFCSPLOWO2_02_FULL_45_21</name>
    <dbReference type="NCBI Taxonomy" id="1797989"/>
    <lineage>
        <taxon>Bacteria</taxon>
        <taxon>Candidatus Falkowiibacteriota</taxon>
    </lineage>
</organism>
<dbReference type="PANTHER" id="PTHR37820">
    <property type="entry name" value="CELL DIVISION PROTEIN DIVIB"/>
    <property type="match status" value="1"/>
</dbReference>
<name>A0A1F5SBJ8_9BACT</name>
<gene>
    <name evidence="8" type="ORF">A3H66_00985</name>
</gene>
<keyword evidence="6" id="KW-0472">Membrane</keyword>
<dbReference type="GO" id="GO:0005886">
    <property type="term" value="C:plasma membrane"/>
    <property type="evidence" value="ECO:0007669"/>
    <property type="project" value="TreeGrafter"/>
</dbReference>
<dbReference type="PANTHER" id="PTHR37820:SF1">
    <property type="entry name" value="CELL DIVISION PROTEIN FTSQ"/>
    <property type="match status" value="1"/>
</dbReference>
<dbReference type="InterPro" id="IPR050487">
    <property type="entry name" value="FtsQ_DivIB"/>
</dbReference>
<dbReference type="GO" id="GO:0051301">
    <property type="term" value="P:cell division"/>
    <property type="evidence" value="ECO:0007669"/>
    <property type="project" value="UniProtKB-KW"/>
</dbReference>
<keyword evidence="3 6" id="KW-0812">Transmembrane</keyword>
<keyword evidence="1" id="KW-1003">Cell membrane</keyword>
<evidence type="ECO:0000256" key="6">
    <source>
        <dbReference type="SAM" id="Phobius"/>
    </source>
</evidence>
<dbReference type="InterPro" id="IPR005548">
    <property type="entry name" value="Cell_div_FtsQ/DivIB_C"/>
</dbReference>
<feature type="transmembrane region" description="Helical" evidence="6">
    <location>
        <begin position="53"/>
        <end position="75"/>
    </location>
</feature>
<dbReference type="Proteomes" id="UP000178783">
    <property type="component" value="Unassembled WGS sequence"/>
</dbReference>
<keyword evidence="4 6" id="KW-1133">Transmembrane helix</keyword>
<evidence type="ECO:0000313" key="9">
    <source>
        <dbReference type="Proteomes" id="UP000178783"/>
    </source>
</evidence>
<evidence type="ECO:0000256" key="3">
    <source>
        <dbReference type="ARBA" id="ARBA00022692"/>
    </source>
</evidence>
<evidence type="ECO:0000313" key="8">
    <source>
        <dbReference type="EMBL" id="OGF24095.1"/>
    </source>
</evidence>
<dbReference type="AlphaFoldDB" id="A0A1F5SBJ8"/>
<evidence type="ECO:0000256" key="1">
    <source>
        <dbReference type="ARBA" id="ARBA00022475"/>
    </source>
</evidence>
<evidence type="ECO:0000256" key="2">
    <source>
        <dbReference type="ARBA" id="ARBA00022618"/>
    </source>
</evidence>
<protein>
    <recommendedName>
        <fullName evidence="7">Cell division protein FtsQ/DivIB C-terminal domain-containing protein</fullName>
    </recommendedName>
</protein>
<dbReference type="EMBL" id="MFFW01000038">
    <property type="protein sequence ID" value="OGF24095.1"/>
    <property type="molecule type" value="Genomic_DNA"/>
</dbReference>
<comment type="caution">
    <text evidence="8">The sequence shown here is derived from an EMBL/GenBank/DDBJ whole genome shotgun (WGS) entry which is preliminary data.</text>
</comment>
<keyword evidence="2" id="KW-0132">Cell division</keyword>
<proteinExistence type="predicted"/>
<sequence length="292" mass="33607">MILSRNTANKNKRFGLGKRKFIYSKKTYTNPFFRRKRTAIARPGDLSANKIKLTLIALVVAIAILIWLLFFSALFKIIKIEVGGVGEGTVKEIETAAWSQAGNRLWGRNNLLLFDKSELGQALNEKYYLQSLSIKKVLFHTLKISLREKQPAAVWQEDDKFYYIDNQGKVINQVDPLSVNRQSRPLVENLSGLKMDGRQANINQSAVDYILALFNEFKDKKHDFEIEKFILDKDINTVKMAIMDGPKIYFNTDKTLAEQAAALDLLIREKLKDSFKNKEYINLKYGNNIYIK</sequence>
<dbReference type="STRING" id="1797989.A3H66_00985"/>
<feature type="domain" description="Cell division protein FtsQ/DivIB C-terminal" evidence="7">
    <location>
        <begin position="153"/>
        <end position="283"/>
    </location>
</feature>
<keyword evidence="5" id="KW-0131">Cell cycle</keyword>
<accession>A0A1F5SBJ8</accession>
<evidence type="ECO:0000259" key="7">
    <source>
        <dbReference type="Pfam" id="PF03799"/>
    </source>
</evidence>
<dbReference type="Pfam" id="PF03799">
    <property type="entry name" value="FtsQ_DivIB_C"/>
    <property type="match status" value="1"/>
</dbReference>